<reference evidence="2" key="1">
    <citation type="journal article" date="2020" name="bioRxiv">
        <title>Historical genomics reveals the evolutionary mechanisms behind multiple outbreaks of the host-specific coffee wilt pathogen Fusarium xylarioides.</title>
        <authorList>
            <person name="Peck D."/>
            <person name="Nowell R.W."/>
            <person name="Flood J."/>
            <person name="Ryan M.J."/>
            <person name="Barraclough T.G."/>
        </authorList>
    </citation>
    <scope>NUCLEOTIDE SEQUENCE</scope>
    <source>
        <strain evidence="2">IMI 127659i</strain>
    </source>
</reference>
<dbReference type="AlphaFoldDB" id="A0A9P7IZP5"/>
<dbReference type="EMBL" id="JADFTT010000074">
    <property type="protein sequence ID" value="KAG5769609.1"/>
    <property type="molecule type" value="Genomic_DNA"/>
</dbReference>
<evidence type="ECO:0000313" key="3">
    <source>
        <dbReference type="Proteomes" id="UP000750502"/>
    </source>
</evidence>
<proteinExistence type="predicted"/>
<comment type="caution">
    <text evidence="2">The sequence shown here is derived from an EMBL/GenBank/DDBJ whole genome shotgun (WGS) entry which is preliminary data.</text>
</comment>
<accession>A0A9P7IZP5</accession>
<organism evidence="2 3">
    <name type="scientific">Fusarium xylarioides</name>
    <dbReference type="NCBI Taxonomy" id="221167"/>
    <lineage>
        <taxon>Eukaryota</taxon>
        <taxon>Fungi</taxon>
        <taxon>Dikarya</taxon>
        <taxon>Ascomycota</taxon>
        <taxon>Pezizomycotina</taxon>
        <taxon>Sordariomycetes</taxon>
        <taxon>Hypocreomycetidae</taxon>
        <taxon>Hypocreales</taxon>
        <taxon>Nectriaceae</taxon>
        <taxon>Fusarium</taxon>
        <taxon>Fusarium fujikuroi species complex</taxon>
    </lineage>
</organism>
<feature type="compositionally biased region" description="Acidic residues" evidence="1">
    <location>
        <begin position="335"/>
        <end position="344"/>
    </location>
</feature>
<feature type="region of interest" description="Disordered" evidence="1">
    <location>
        <begin position="287"/>
        <end position="359"/>
    </location>
</feature>
<dbReference type="OrthoDB" id="5307331at2759"/>
<feature type="compositionally biased region" description="Basic and acidic residues" evidence="1">
    <location>
        <begin position="585"/>
        <end position="595"/>
    </location>
</feature>
<dbReference type="Proteomes" id="UP000750502">
    <property type="component" value="Unassembled WGS sequence"/>
</dbReference>
<protein>
    <submittedName>
        <fullName evidence="2">Uncharacterized protein</fullName>
    </submittedName>
</protein>
<gene>
    <name evidence="2" type="ORF">H9Q72_003195</name>
</gene>
<feature type="compositionally biased region" description="Basic residues" evidence="1">
    <location>
        <begin position="575"/>
        <end position="584"/>
    </location>
</feature>
<feature type="compositionally biased region" description="Basic residues" evidence="1">
    <location>
        <begin position="840"/>
        <end position="850"/>
    </location>
</feature>
<feature type="region of interest" description="Disordered" evidence="1">
    <location>
        <begin position="575"/>
        <end position="595"/>
    </location>
</feature>
<feature type="compositionally biased region" description="Basic and acidic residues" evidence="1">
    <location>
        <begin position="731"/>
        <end position="740"/>
    </location>
</feature>
<feature type="compositionally biased region" description="Basic and acidic residues" evidence="1">
    <location>
        <begin position="686"/>
        <end position="697"/>
    </location>
</feature>
<feature type="compositionally biased region" description="Basic residues" evidence="1">
    <location>
        <begin position="349"/>
        <end position="359"/>
    </location>
</feature>
<feature type="compositionally biased region" description="Polar residues" evidence="1">
    <location>
        <begin position="758"/>
        <end position="776"/>
    </location>
</feature>
<reference evidence="2" key="2">
    <citation type="submission" date="2020-10" db="EMBL/GenBank/DDBJ databases">
        <authorList>
            <person name="Peck L.D."/>
            <person name="Nowell R.W."/>
            <person name="Flood J."/>
            <person name="Ryan M.J."/>
            <person name="Barraclough T.G."/>
        </authorList>
    </citation>
    <scope>NUCLEOTIDE SEQUENCE</scope>
    <source>
        <strain evidence="2">IMI 127659i</strain>
    </source>
</reference>
<sequence>MDLKAIEHRNQNGVWLRSFGSTVSIKPSRTRQVSGHSQMDNLYSSAPEYMGNTISDINQQFLNGMGDEYNYDELFNEPLSSEDYINAFGLGAPQDVAPNTVKEDAQLPVDPKLVSTADTPAPFDLNSMSNMPNDMGAPKPHQLQEPVPMPMTSLAQQPRPVHQTLALPNVPVQGNAASVHQPLALPNAPAMGNAASSRGSQSVDLAANDQFLLFNPRGQTNSHIPPNYNAYNSYQPSYHYPDNGIQGIYGPQAMAQYPLQSPAAIKAQSMHNIIQVSKCANCRQDPHPGPCFSQPAPQTRRPPQQRAQQAPSQEPDARPIWLQTPPKRKRNAAFDDADDDDDLEVPLKKPGRKGRTLKTKRGRDKDFEIGIKIYGMFPFPELDWVSHRRFKFLYLPTGQLEKKILFSAEDLKDYIYTCPRNPRLWIQQNPAQCTERTIDADTICRYENCPDTNNTIRPGWCRVAFDEFHQHTSCGQKDPFKMAGVMHLWCFEQCIDPVEVMANGKMVPDDRDDEHLIKEKSNKMAITRDSDTTIVKHTIRPWFKMRAGQGLQAPYANYEESLSYALVKHHLDHQVGARHRSRGGRNRDRPESELKTIDVHMGRLDFWAARDTASRKKRSSKNSRAAAPEPEQLYIPVTSNELLPTQKSAGLTPHGSTKNFSDVLSSISVANGYEFDYNGIMPEAKKEEEPVKLEDSSKWSQPTPGAQRISISDILSPSVLLEQEDVVQPRAKAETGRKDQPISPLRRSPRFSAGNIRDSIQTETKATTSPSKTQASGLVLPKTTRKASLALPSTPKGQRAASLGDDSLFGSPPARPAKEKPSREAPSRSGEEAEGSPLRRSSRVSPKKKP</sequence>
<name>A0A9P7IZP5_9HYPO</name>
<feature type="region of interest" description="Disordered" evidence="1">
    <location>
        <begin position="610"/>
        <end position="637"/>
    </location>
</feature>
<feature type="compositionally biased region" description="Low complexity" evidence="1">
    <location>
        <begin position="294"/>
        <end position="314"/>
    </location>
</feature>
<feature type="compositionally biased region" description="Polar residues" evidence="1">
    <location>
        <begin position="698"/>
        <end position="710"/>
    </location>
</feature>
<feature type="compositionally biased region" description="Basic and acidic residues" evidence="1">
    <location>
        <begin position="816"/>
        <end position="831"/>
    </location>
</feature>
<keyword evidence="3" id="KW-1185">Reference proteome</keyword>
<feature type="region of interest" description="Disordered" evidence="1">
    <location>
        <begin position="686"/>
        <end position="710"/>
    </location>
</feature>
<evidence type="ECO:0000313" key="2">
    <source>
        <dbReference type="EMBL" id="KAG5769609.1"/>
    </source>
</evidence>
<feature type="region of interest" description="Disordered" evidence="1">
    <location>
        <begin position="727"/>
        <end position="850"/>
    </location>
</feature>
<evidence type="ECO:0000256" key="1">
    <source>
        <dbReference type="SAM" id="MobiDB-lite"/>
    </source>
</evidence>